<keyword evidence="3" id="KW-1185">Reference proteome</keyword>
<feature type="region of interest" description="Disordered" evidence="1">
    <location>
        <begin position="183"/>
        <end position="236"/>
    </location>
</feature>
<evidence type="ECO:0000313" key="3">
    <source>
        <dbReference type="Proteomes" id="UP000308917"/>
    </source>
</evidence>
<name>A0A4S8FIP6_9BURK</name>
<gene>
    <name evidence="2" type="ORF">E9531_02805</name>
</gene>
<feature type="compositionally biased region" description="Basic and acidic residues" evidence="1">
    <location>
        <begin position="213"/>
        <end position="230"/>
    </location>
</feature>
<protein>
    <recommendedName>
        <fullName evidence="4">Molecular chaperone DnaJ</fullName>
    </recommendedName>
</protein>
<accession>A0A4S8FIP6</accession>
<dbReference type="RefSeq" id="WP_136572191.1">
    <property type="nucleotide sequence ID" value="NZ_STFG01000001.1"/>
</dbReference>
<proteinExistence type="predicted"/>
<dbReference type="InterPro" id="IPR036869">
    <property type="entry name" value="J_dom_sf"/>
</dbReference>
<dbReference type="Proteomes" id="UP000308917">
    <property type="component" value="Unassembled WGS sequence"/>
</dbReference>
<evidence type="ECO:0000313" key="2">
    <source>
        <dbReference type="EMBL" id="THU05482.1"/>
    </source>
</evidence>
<evidence type="ECO:0008006" key="4">
    <source>
        <dbReference type="Google" id="ProtNLM"/>
    </source>
</evidence>
<dbReference type="OrthoDB" id="114754at2"/>
<dbReference type="EMBL" id="STFG01000001">
    <property type="protein sequence ID" value="THU05482.1"/>
    <property type="molecule type" value="Genomic_DNA"/>
</dbReference>
<dbReference type="AlphaFoldDB" id="A0A4S8FIP6"/>
<reference evidence="2 3" key="1">
    <citation type="journal article" date="2015" name="Antonie Van Leeuwenhoek">
        <title>Lampropedia puyangensis sp. nov., isolated from symptomatic bark of Populus ? euramericana canker and emended description of Lampropedia hyalina (Ehrenberg 1832) Lee et al. 2004.</title>
        <authorList>
            <person name="Li Y."/>
            <person name="Wang T."/>
            <person name="Piao C.G."/>
            <person name="Wang L.F."/>
            <person name="Tian G.Z."/>
            <person name="Zhu T.H."/>
            <person name="Guo M.W."/>
        </authorList>
    </citation>
    <scope>NUCLEOTIDE SEQUENCE [LARGE SCALE GENOMIC DNA]</scope>
    <source>
        <strain evidence="2 3">2-bin</strain>
    </source>
</reference>
<evidence type="ECO:0000256" key="1">
    <source>
        <dbReference type="SAM" id="MobiDB-lite"/>
    </source>
</evidence>
<comment type="caution">
    <text evidence="2">The sequence shown here is derived from an EMBL/GenBank/DDBJ whole genome shotgun (WGS) entry which is preliminary data.</text>
</comment>
<organism evidence="2 3">
    <name type="scientific">Lampropedia puyangensis</name>
    <dbReference type="NCBI Taxonomy" id="1330072"/>
    <lineage>
        <taxon>Bacteria</taxon>
        <taxon>Pseudomonadati</taxon>
        <taxon>Pseudomonadota</taxon>
        <taxon>Betaproteobacteria</taxon>
        <taxon>Burkholderiales</taxon>
        <taxon>Comamonadaceae</taxon>
        <taxon>Lampropedia</taxon>
    </lineage>
</organism>
<sequence length="409" mass="47246">MPSPESAPSKQLLQQLAIAPTGAQTFTPAQKHFNNLVKKLQRQGDALKKWEQEEAVFQNLWRTEYVPLEQKKNLLNWQLACLLDNANATIKLTEADLETLSDVVLDLCEELLQKPAMDEPSREQLHALYDKHSDSTLEAQMNEAKEQIRAQMEDMLGMDLSQEDIDLDNPEAFIARMLQRLQQEQAESDDTTQPHRAGHQTEAKTKPQTKAQQKREQAKQKKLQEQREAEQQASQSLQSIFRKLSSALHPDREPDPTERERKTALMQRVTAAYRTKDLLQLLQLQLEVEQIDPNKLSQLADTQLSHYNRVLTQQSEELKIELLQVQAQFKMRYHLDPICSVTSKDFKSIITDFVEGTQEEIAEIEEQLTLLQTSKGLKRWLNNTRKAIEKQMQHEKMLHTLASSGFTFR</sequence>
<dbReference type="Gene3D" id="1.10.287.110">
    <property type="entry name" value="DnaJ domain"/>
    <property type="match status" value="1"/>
</dbReference>